<keyword evidence="1 5" id="KW-0489">Methyltransferase</keyword>
<dbReference type="GO" id="GO:0005730">
    <property type="term" value="C:nucleolus"/>
    <property type="evidence" value="ECO:0007669"/>
    <property type="project" value="TreeGrafter"/>
</dbReference>
<evidence type="ECO:0000256" key="5">
    <source>
        <dbReference type="PROSITE-ProRule" id="PRU01023"/>
    </source>
</evidence>
<evidence type="ECO:0000313" key="8">
    <source>
        <dbReference type="EMBL" id="KAF3770429.1"/>
    </source>
</evidence>
<feature type="binding site" evidence="5">
    <location>
        <position position="316"/>
    </location>
    <ligand>
        <name>S-adenosyl-L-methionine</name>
        <dbReference type="ChEBI" id="CHEBI:59789"/>
    </ligand>
</feature>
<dbReference type="PRINTS" id="PR02008">
    <property type="entry name" value="RCMTFAMILY"/>
</dbReference>
<evidence type="ECO:0000259" key="7">
    <source>
        <dbReference type="PROSITE" id="PS51686"/>
    </source>
</evidence>
<feature type="active site" description="Nucleophile" evidence="5">
    <location>
        <position position="425"/>
    </location>
</feature>
<dbReference type="EMBL" id="MU032344">
    <property type="protein sequence ID" value="KAF3770429.1"/>
    <property type="molecule type" value="Genomic_DNA"/>
</dbReference>
<feature type="region of interest" description="Disordered" evidence="6">
    <location>
        <begin position="350"/>
        <end position="372"/>
    </location>
</feature>
<dbReference type="PANTHER" id="PTHR22807">
    <property type="entry name" value="NOP2 YEAST -RELATED NOL1/NOP2/FMU SUN DOMAIN-CONTAINING"/>
    <property type="match status" value="1"/>
</dbReference>
<evidence type="ECO:0000256" key="1">
    <source>
        <dbReference type="ARBA" id="ARBA00022603"/>
    </source>
</evidence>
<feature type="domain" description="SAM-dependent MTase RsmB/NOP-type" evidence="7">
    <location>
        <begin position="131"/>
        <end position="506"/>
    </location>
</feature>
<dbReference type="FunFam" id="3.30.70.1170:FF:000006">
    <property type="entry name" value="NOL1/NOP2/Sun domain family protein"/>
    <property type="match status" value="1"/>
</dbReference>
<protein>
    <submittedName>
        <fullName evidence="8">S-adenosyl-L-methionine-dependent methyltransferase</fullName>
    </submittedName>
</protein>
<feature type="binding site" evidence="5">
    <location>
        <position position="296"/>
    </location>
    <ligand>
        <name>S-adenosyl-L-methionine</name>
        <dbReference type="ChEBI" id="CHEBI:59789"/>
    </ligand>
</feature>
<name>A0A9P4YCE9_CRYP1</name>
<dbReference type="InterPro" id="IPR048889">
    <property type="entry name" value="NSUN5_RCM1_N"/>
</dbReference>
<accession>A0A9P4YCE9</accession>
<comment type="caution">
    <text evidence="8">The sequence shown here is derived from an EMBL/GenBank/DDBJ whole genome shotgun (WGS) entry which is preliminary data.</text>
</comment>
<evidence type="ECO:0000256" key="4">
    <source>
        <dbReference type="ARBA" id="ARBA00022884"/>
    </source>
</evidence>
<dbReference type="InterPro" id="IPR029063">
    <property type="entry name" value="SAM-dependent_MTases_sf"/>
</dbReference>
<feature type="binding site" evidence="5">
    <location>
        <begin position="236"/>
        <end position="242"/>
    </location>
    <ligand>
        <name>S-adenosyl-L-methionine</name>
        <dbReference type="ChEBI" id="CHEBI:59789"/>
    </ligand>
</feature>
<dbReference type="AlphaFoldDB" id="A0A9P4YCE9"/>
<dbReference type="OrthoDB" id="435282at2759"/>
<dbReference type="GO" id="GO:0003723">
    <property type="term" value="F:RNA binding"/>
    <property type="evidence" value="ECO:0007669"/>
    <property type="project" value="UniProtKB-UniRule"/>
</dbReference>
<dbReference type="GO" id="GO:0008173">
    <property type="term" value="F:RNA methyltransferase activity"/>
    <property type="evidence" value="ECO:0007669"/>
    <property type="project" value="InterPro"/>
</dbReference>
<dbReference type="InterPro" id="IPR001678">
    <property type="entry name" value="MeTrfase_RsmB-F_NOP2_dom"/>
</dbReference>
<sequence>MSLYHETASVLDGDAAAGGNLRSRVFNSRDLKSPRGQVYALAVESCKWSSILSEVIDHAQLLKHERKLTPVLSLLLVHDFLLAKGGIALPASHGLRATIERHRSRLTAEFSRARIRRKCSSVEALTEHVEASLHSRSQHPRWVRINTLKSTLDEQLATTFETYQRTDSIPKVLEGTGKLIYVDEHIPDLVAVPPRFDFAKCQAYKSGAIILQDKASCFPAYLLDPQTEDGSVIDGCAAPGNKTTHLAAIIRSRSHEPGPHASIYAFEKDAKRAKTLEKMVKTAGSDDFTQIYQGQDFLKVKPSDDKYRKVGAILLDPSCSGSGIVGRDDMPDLHLPTAIAAAAAAKGQGRASKDVAGATSKKRKRQGDDDLESEKVLIDDDGNTTVAVSEKDLQARLKALADFQLTILLHAFSFPATRKITYSTCSVHAEENELVVLKALQSDIARQRGWRVLPRESQVSGMQAWPVRGQADACDGNSEVGEACIRTYKDDGRGVMGFFVAAFIRDGSSDDETFIPPSRKSKKASPRGGDLSIDPPLLDVAESGIDEHGVEPAADLQGESDWDGFDD</sequence>
<dbReference type="Gene3D" id="3.30.70.1170">
    <property type="entry name" value="Sun protein, domain 3"/>
    <property type="match status" value="1"/>
</dbReference>
<evidence type="ECO:0000313" key="9">
    <source>
        <dbReference type="Proteomes" id="UP000803844"/>
    </source>
</evidence>
<reference evidence="8" key="1">
    <citation type="journal article" date="2020" name="Phytopathology">
        <title>Genome sequence of the chestnut blight fungus Cryphonectria parasitica EP155: A fundamental resource for an archetypical invasive plant pathogen.</title>
        <authorList>
            <person name="Crouch J.A."/>
            <person name="Dawe A."/>
            <person name="Aerts A."/>
            <person name="Barry K."/>
            <person name="Churchill A.C.L."/>
            <person name="Grimwood J."/>
            <person name="Hillman B."/>
            <person name="Milgroom M.G."/>
            <person name="Pangilinan J."/>
            <person name="Smith M."/>
            <person name="Salamov A."/>
            <person name="Schmutz J."/>
            <person name="Yadav J."/>
            <person name="Grigoriev I.V."/>
            <person name="Nuss D."/>
        </authorList>
    </citation>
    <scope>NUCLEOTIDE SEQUENCE</scope>
    <source>
        <strain evidence="8">EP155</strain>
    </source>
</reference>
<dbReference type="GO" id="GO:0070475">
    <property type="term" value="P:rRNA base methylation"/>
    <property type="evidence" value="ECO:0007669"/>
    <property type="project" value="TreeGrafter"/>
</dbReference>
<dbReference type="RefSeq" id="XP_040781390.1">
    <property type="nucleotide sequence ID" value="XM_040921107.1"/>
</dbReference>
<feature type="binding site" evidence="5">
    <location>
        <position position="267"/>
    </location>
    <ligand>
        <name>S-adenosyl-L-methionine</name>
        <dbReference type="ChEBI" id="CHEBI:59789"/>
    </ligand>
</feature>
<feature type="region of interest" description="Disordered" evidence="6">
    <location>
        <begin position="511"/>
        <end position="537"/>
    </location>
</feature>
<dbReference type="Gene3D" id="3.40.50.150">
    <property type="entry name" value="Vaccinia Virus protein VP39"/>
    <property type="match status" value="1"/>
</dbReference>
<dbReference type="Pfam" id="PF21153">
    <property type="entry name" value="NSUN5_N"/>
    <property type="match status" value="1"/>
</dbReference>
<evidence type="ECO:0000256" key="6">
    <source>
        <dbReference type="SAM" id="MobiDB-lite"/>
    </source>
</evidence>
<dbReference type="Pfam" id="PF01189">
    <property type="entry name" value="Methyltr_RsmB-F"/>
    <property type="match status" value="1"/>
</dbReference>
<keyword evidence="2 5" id="KW-0808">Transferase</keyword>
<evidence type="ECO:0000256" key="3">
    <source>
        <dbReference type="ARBA" id="ARBA00022691"/>
    </source>
</evidence>
<gene>
    <name evidence="8" type="ORF">M406DRAFT_336106</name>
</gene>
<keyword evidence="9" id="KW-1185">Reference proteome</keyword>
<proteinExistence type="inferred from homology"/>
<keyword evidence="4 5" id="KW-0694">RNA-binding</keyword>
<dbReference type="Proteomes" id="UP000803844">
    <property type="component" value="Unassembled WGS sequence"/>
</dbReference>
<dbReference type="InterPro" id="IPR049561">
    <property type="entry name" value="NSUN5_7_fdxn-like"/>
</dbReference>
<dbReference type="PANTHER" id="PTHR22807:SF4">
    <property type="entry name" value="28S RRNA (CYTOSINE-C(5))-METHYLTRANSFERASE"/>
    <property type="match status" value="1"/>
</dbReference>
<dbReference type="InterPro" id="IPR049560">
    <property type="entry name" value="MeTrfase_RsmB-F_NOP2_cat"/>
</dbReference>
<organism evidence="8 9">
    <name type="scientific">Cryphonectria parasitica (strain ATCC 38755 / EP155)</name>
    <dbReference type="NCBI Taxonomy" id="660469"/>
    <lineage>
        <taxon>Eukaryota</taxon>
        <taxon>Fungi</taxon>
        <taxon>Dikarya</taxon>
        <taxon>Ascomycota</taxon>
        <taxon>Pezizomycotina</taxon>
        <taxon>Sordariomycetes</taxon>
        <taxon>Sordariomycetidae</taxon>
        <taxon>Diaporthales</taxon>
        <taxon>Cryphonectriaceae</taxon>
        <taxon>Cryphonectria-Endothia species complex</taxon>
        <taxon>Cryphonectria</taxon>
    </lineage>
</organism>
<dbReference type="InterPro" id="IPR023267">
    <property type="entry name" value="RCMT"/>
</dbReference>
<comment type="similarity">
    <text evidence="5">Belongs to the class I-like SAM-binding methyltransferase superfamily. RsmB/NOP family.</text>
</comment>
<keyword evidence="3 5" id="KW-0949">S-adenosyl-L-methionine</keyword>
<dbReference type="PROSITE" id="PS51686">
    <property type="entry name" value="SAM_MT_RSMB_NOP"/>
    <property type="match status" value="1"/>
</dbReference>
<dbReference type="SUPFAM" id="SSF53335">
    <property type="entry name" value="S-adenosyl-L-methionine-dependent methyltransferases"/>
    <property type="match status" value="1"/>
</dbReference>
<dbReference type="Pfam" id="PF21148">
    <property type="entry name" value="NSUN5_fdxn-like"/>
    <property type="match status" value="1"/>
</dbReference>
<evidence type="ECO:0000256" key="2">
    <source>
        <dbReference type="ARBA" id="ARBA00022679"/>
    </source>
</evidence>
<dbReference type="GeneID" id="63838236"/>